<dbReference type="InterPro" id="IPR047757">
    <property type="entry name" value="AfsA-like"/>
</dbReference>
<comment type="caution">
    <text evidence="3">The sequence shown here is derived from an EMBL/GenBank/DDBJ whole genome shotgun (WGS) entry which is preliminary data.</text>
</comment>
<dbReference type="GO" id="GO:0016740">
    <property type="term" value="F:transferase activity"/>
    <property type="evidence" value="ECO:0007669"/>
    <property type="project" value="InterPro"/>
</dbReference>
<keyword evidence="4" id="KW-1185">Reference proteome</keyword>
<dbReference type="NCBIfam" id="NF041195">
    <property type="entry name" value="ScbA_BarX_GamBu"/>
    <property type="match status" value="1"/>
</dbReference>
<evidence type="ECO:0000256" key="1">
    <source>
        <dbReference type="SAM" id="MobiDB-lite"/>
    </source>
</evidence>
<feature type="domain" description="A-factor biosynthesis hotdog" evidence="2">
    <location>
        <begin position="205"/>
        <end position="315"/>
    </location>
</feature>
<evidence type="ECO:0000313" key="3">
    <source>
        <dbReference type="EMBL" id="MBB4902777.1"/>
    </source>
</evidence>
<evidence type="ECO:0000313" key="4">
    <source>
        <dbReference type="Proteomes" id="UP000579523"/>
    </source>
</evidence>
<feature type="compositionally biased region" description="Pro residues" evidence="1">
    <location>
        <begin position="186"/>
        <end position="202"/>
    </location>
</feature>
<dbReference type="EMBL" id="JACHJI010000019">
    <property type="protein sequence ID" value="MBB4902777.1"/>
    <property type="molecule type" value="Genomic_DNA"/>
</dbReference>
<reference evidence="3 4" key="1">
    <citation type="submission" date="2020-08" db="EMBL/GenBank/DDBJ databases">
        <title>Genomic Encyclopedia of Type Strains, Phase III (KMG-III): the genomes of soil and plant-associated and newly described type strains.</title>
        <authorList>
            <person name="Whitman W."/>
        </authorList>
    </citation>
    <scope>NUCLEOTIDE SEQUENCE [LARGE SCALE GENOMIC DNA]</scope>
    <source>
        <strain evidence="3 4">CECT 3273</strain>
    </source>
</reference>
<name>A0A7W7PWR7_9ACTN</name>
<dbReference type="InterPro" id="IPR005509">
    <property type="entry name" value="AfsA_hotdog_dom"/>
</dbReference>
<feature type="domain" description="A-factor biosynthesis hotdog" evidence="2">
    <location>
        <begin position="38"/>
        <end position="171"/>
    </location>
</feature>
<protein>
    <recommendedName>
        <fullName evidence="2">A-factor biosynthesis hotdog domain-containing protein</fullName>
    </recommendedName>
</protein>
<accession>A0A7W7PWR7</accession>
<dbReference type="Pfam" id="PF03756">
    <property type="entry name" value="AfsA"/>
    <property type="match status" value="2"/>
</dbReference>
<sequence>MKSAARPAAHRSGPVPHVPAGEDAPVAPCLTTTVPREYVHRPALSEVFLTDCSRLAENRFSLTGQWPRAHAYFSPTAHRHDLLQAAETMRQAALLLAHTEYRVPLGHRFTPWDVSLTVSPGRLAIGPAPTELELDVVCSDLVGRGEGSLEAVLDFTLRREGEPMATGYLRFSTAPPVPDTGAPGAPGAPPAPRAGSAAPPPELFGRSSPHDVLLTDGAAGAWRLVPDPTHPVLSDDGGPVAHLVALEAARQATHALFAPARGDLLITETTCTFVRQPDPLRPCWIDATLLPAPGSGPFTVQVTARQDGRAVWETQVHGDITPGLR</sequence>
<dbReference type="RefSeq" id="WP_184828324.1">
    <property type="nucleotide sequence ID" value="NZ_BMTI01000044.1"/>
</dbReference>
<evidence type="ECO:0000259" key="2">
    <source>
        <dbReference type="Pfam" id="PF03756"/>
    </source>
</evidence>
<feature type="region of interest" description="Disordered" evidence="1">
    <location>
        <begin position="172"/>
        <end position="207"/>
    </location>
</feature>
<dbReference type="AlphaFoldDB" id="A0A7W7PWR7"/>
<feature type="region of interest" description="Disordered" evidence="1">
    <location>
        <begin position="1"/>
        <end position="25"/>
    </location>
</feature>
<gene>
    <name evidence="3" type="ORF">FHS37_006874</name>
</gene>
<proteinExistence type="predicted"/>
<organism evidence="3 4">
    <name type="scientific">Streptomyces griseomycini</name>
    <dbReference type="NCBI Taxonomy" id="66895"/>
    <lineage>
        <taxon>Bacteria</taxon>
        <taxon>Bacillati</taxon>
        <taxon>Actinomycetota</taxon>
        <taxon>Actinomycetes</taxon>
        <taxon>Kitasatosporales</taxon>
        <taxon>Streptomycetaceae</taxon>
        <taxon>Streptomyces</taxon>
    </lineage>
</organism>
<dbReference type="Proteomes" id="UP000579523">
    <property type="component" value="Unassembled WGS sequence"/>
</dbReference>